<evidence type="ECO:0000313" key="8">
    <source>
        <dbReference type="EMBL" id="MBW4544447.1"/>
    </source>
</evidence>
<dbReference type="PROSITE" id="PS51900">
    <property type="entry name" value="CB"/>
    <property type="match status" value="1"/>
</dbReference>
<dbReference type="EMBL" id="JAHHIF010000009">
    <property type="protein sequence ID" value="MBW4544447.1"/>
    <property type="molecule type" value="Genomic_DNA"/>
</dbReference>
<evidence type="ECO:0000259" key="7">
    <source>
        <dbReference type="PROSITE" id="PS51900"/>
    </source>
</evidence>
<dbReference type="InterPro" id="IPR004107">
    <property type="entry name" value="Integrase_SAM-like_N"/>
</dbReference>
<accession>A0A951PJ53</accession>
<dbReference type="Proteomes" id="UP000753908">
    <property type="component" value="Unassembled WGS sequence"/>
</dbReference>
<dbReference type="Pfam" id="PF00589">
    <property type="entry name" value="Phage_integrase"/>
    <property type="match status" value="1"/>
</dbReference>
<evidence type="ECO:0000256" key="5">
    <source>
        <dbReference type="PROSITE-ProRule" id="PRU01248"/>
    </source>
</evidence>
<dbReference type="SUPFAM" id="SSF56349">
    <property type="entry name" value="DNA breaking-rejoining enzymes"/>
    <property type="match status" value="1"/>
</dbReference>
<feature type="domain" description="Tyr recombinase" evidence="6">
    <location>
        <begin position="132"/>
        <end position="326"/>
    </location>
</feature>
<dbReference type="GO" id="GO:0015074">
    <property type="term" value="P:DNA integration"/>
    <property type="evidence" value="ECO:0007669"/>
    <property type="project" value="UniProtKB-KW"/>
</dbReference>
<dbReference type="InterPro" id="IPR050090">
    <property type="entry name" value="Tyrosine_recombinase_XerCD"/>
</dbReference>
<keyword evidence="4" id="KW-0233">DNA recombination</keyword>
<dbReference type="InterPro" id="IPR011010">
    <property type="entry name" value="DNA_brk_join_enz"/>
</dbReference>
<dbReference type="AlphaFoldDB" id="A0A951PJ53"/>
<evidence type="ECO:0000256" key="1">
    <source>
        <dbReference type="ARBA" id="ARBA00008857"/>
    </source>
</evidence>
<dbReference type="Pfam" id="PF02899">
    <property type="entry name" value="Phage_int_SAM_1"/>
    <property type="match status" value="1"/>
</dbReference>
<feature type="domain" description="Core-binding (CB)" evidence="7">
    <location>
        <begin position="19"/>
        <end position="108"/>
    </location>
</feature>
<dbReference type="InterPro" id="IPR013762">
    <property type="entry name" value="Integrase-like_cat_sf"/>
</dbReference>
<reference evidence="8" key="2">
    <citation type="journal article" date="2022" name="Microbiol. Resour. Announc.">
        <title>Metagenome Sequencing to Explore Phylogenomics of Terrestrial Cyanobacteria.</title>
        <authorList>
            <person name="Ward R.D."/>
            <person name="Stajich J.E."/>
            <person name="Johansen J.R."/>
            <person name="Huntemann M."/>
            <person name="Clum A."/>
            <person name="Foster B."/>
            <person name="Foster B."/>
            <person name="Roux S."/>
            <person name="Palaniappan K."/>
            <person name="Varghese N."/>
            <person name="Mukherjee S."/>
            <person name="Reddy T.B.K."/>
            <person name="Daum C."/>
            <person name="Copeland A."/>
            <person name="Chen I.A."/>
            <person name="Ivanova N.N."/>
            <person name="Kyrpides N.C."/>
            <person name="Shapiro N."/>
            <person name="Eloe-Fadrosh E.A."/>
            <person name="Pietrasiak N."/>
        </authorList>
    </citation>
    <scope>NUCLEOTIDE SEQUENCE</scope>
    <source>
        <strain evidence="8">CPER-KK1</strain>
    </source>
</reference>
<evidence type="ECO:0000259" key="6">
    <source>
        <dbReference type="PROSITE" id="PS51898"/>
    </source>
</evidence>
<dbReference type="InterPro" id="IPR044068">
    <property type="entry name" value="CB"/>
</dbReference>
<evidence type="ECO:0000256" key="4">
    <source>
        <dbReference type="ARBA" id="ARBA00023172"/>
    </source>
</evidence>
<evidence type="ECO:0000256" key="2">
    <source>
        <dbReference type="ARBA" id="ARBA00022908"/>
    </source>
</evidence>
<sequence>MPTVATPSQVTSESSSLVVTTDNLLEIFAEFLNIDVSAGDAALDTLNTYRRQVQQFVDWCDRQKLNAAEVTKDDIKHYRRWMVEKQKFKPATVALKLSVVKRFYQAAVEKGLISINPALGVKPPREKRDPAEKITYLEKAEVERFLEAIPQDGTLKAARDRAMLAIMTLEGPRTVELHRANISDVVRQGGNLGIRVEGKRNIRVVPLIPDIANILMSYLDAREENGEELKPSSPLFIAVGNRAGGERISRRGIRLIVDSYLKQTELKQTPGRTISAHSLRHTAGTLALRSGAELRQVQDLLGHADPRTTCIYAHVADRWENNPALKLGIKV</sequence>
<dbReference type="PANTHER" id="PTHR30349:SF41">
    <property type="entry name" value="INTEGRASE_RECOMBINASE PROTEIN MJ0367-RELATED"/>
    <property type="match status" value="1"/>
</dbReference>
<protein>
    <submittedName>
        <fullName evidence="8">Site-specific integrase</fullName>
    </submittedName>
</protein>
<gene>
    <name evidence="8" type="ORF">KME25_08395</name>
</gene>
<reference evidence="8" key="1">
    <citation type="submission" date="2021-05" db="EMBL/GenBank/DDBJ databases">
        <authorList>
            <person name="Pietrasiak N."/>
            <person name="Ward R."/>
            <person name="Stajich J.E."/>
            <person name="Kurbessoian T."/>
        </authorList>
    </citation>
    <scope>NUCLEOTIDE SEQUENCE</scope>
    <source>
        <strain evidence="8">CPER-KK1</strain>
    </source>
</reference>
<dbReference type="PANTHER" id="PTHR30349">
    <property type="entry name" value="PHAGE INTEGRASE-RELATED"/>
    <property type="match status" value="1"/>
</dbReference>
<organism evidence="8 9">
    <name type="scientific">Symplocastrum torsivum CPER-KK1</name>
    <dbReference type="NCBI Taxonomy" id="450513"/>
    <lineage>
        <taxon>Bacteria</taxon>
        <taxon>Bacillati</taxon>
        <taxon>Cyanobacteriota</taxon>
        <taxon>Cyanophyceae</taxon>
        <taxon>Oscillatoriophycideae</taxon>
        <taxon>Oscillatoriales</taxon>
        <taxon>Microcoleaceae</taxon>
        <taxon>Symplocastrum</taxon>
    </lineage>
</organism>
<name>A0A951PJ53_9CYAN</name>
<dbReference type="GO" id="GO:0006310">
    <property type="term" value="P:DNA recombination"/>
    <property type="evidence" value="ECO:0007669"/>
    <property type="project" value="UniProtKB-KW"/>
</dbReference>
<keyword evidence="3 5" id="KW-0238">DNA-binding</keyword>
<dbReference type="GO" id="GO:0003677">
    <property type="term" value="F:DNA binding"/>
    <property type="evidence" value="ECO:0007669"/>
    <property type="project" value="UniProtKB-UniRule"/>
</dbReference>
<proteinExistence type="inferred from homology"/>
<comment type="similarity">
    <text evidence="1">Belongs to the 'phage' integrase family.</text>
</comment>
<evidence type="ECO:0000256" key="3">
    <source>
        <dbReference type="ARBA" id="ARBA00023125"/>
    </source>
</evidence>
<dbReference type="PROSITE" id="PS51898">
    <property type="entry name" value="TYR_RECOMBINASE"/>
    <property type="match status" value="1"/>
</dbReference>
<dbReference type="InterPro" id="IPR002104">
    <property type="entry name" value="Integrase_catalytic"/>
</dbReference>
<dbReference type="Gene3D" id="1.10.150.130">
    <property type="match status" value="1"/>
</dbReference>
<evidence type="ECO:0000313" key="9">
    <source>
        <dbReference type="Proteomes" id="UP000753908"/>
    </source>
</evidence>
<dbReference type="Gene3D" id="1.10.443.10">
    <property type="entry name" value="Intergrase catalytic core"/>
    <property type="match status" value="1"/>
</dbReference>
<dbReference type="InterPro" id="IPR010998">
    <property type="entry name" value="Integrase_recombinase_N"/>
</dbReference>
<keyword evidence="2" id="KW-0229">DNA integration</keyword>
<comment type="caution">
    <text evidence="8">The sequence shown here is derived from an EMBL/GenBank/DDBJ whole genome shotgun (WGS) entry which is preliminary data.</text>
</comment>